<accession>A0A0B1TBM8</accession>
<sequence length="105" mass="11137">MKNHPDNPENSCFSGCGGDVEVFHPMELERSQNTGLPIRGTVVTVFGGKDTVTGIKAVEGGGWCSCGPGRSGPGTSNPATPGSNPIPERGATRKERRMNRLKRDK</sequence>
<evidence type="ECO:0000313" key="3">
    <source>
        <dbReference type="Proteomes" id="UP000053660"/>
    </source>
</evidence>
<feature type="compositionally biased region" description="Basic residues" evidence="1">
    <location>
        <begin position="94"/>
        <end position="105"/>
    </location>
</feature>
<evidence type="ECO:0000313" key="2">
    <source>
        <dbReference type="EMBL" id="KHJ93541.1"/>
    </source>
</evidence>
<feature type="region of interest" description="Disordered" evidence="1">
    <location>
        <begin position="64"/>
        <end position="105"/>
    </location>
</feature>
<protein>
    <submittedName>
        <fullName evidence="2">Uncharacterized protein</fullName>
    </submittedName>
</protein>
<name>A0A0B1TBM8_OESDE</name>
<dbReference type="OrthoDB" id="5868167at2759"/>
<dbReference type="AlphaFoldDB" id="A0A0B1TBM8"/>
<gene>
    <name evidence="2" type="ORF">OESDEN_06549</name>
</gene>
<dbReference type="EMBL" id="KN550718">
    <property type="protein sequence ID" value="KHJ93541.1"/>
    <property type="molecule type" value="Genomic_DNA"/>
</dbReference>
<proteinExistence type="predicted"/>
<reference evidence="2 3" key="1">
    <citation type="submission" date="2014-03" db="EMBL/GenBank/DDBJ databases">
        <title>Draft genome of the hookworm Oesophagostomum dentatum.</title>
        <authorList>
            <person name="Mitreva M."/>
        </authorList>
    </citation>
    <scope>NUCLEOTIDE SEQUENCE [LARGE SCALE GENOMIC DNA]</scope>
    <source>
        <strain evidence="2 3">OD-Hann</strain>
    </source>
</reference>
<organism evidence="2 3">
    <name type="scientific">Oesophagostomum dentatum</name>
    <name type="common">Nodular worm</name>
    <dbReference type="NCBI Taxonomy" id="61180"/>
    <lineage>
        <taxon>Eukaryota</taxon>
        <taxon>Metazoa</taxon>
        <taxon>Ecdysozoa</taxon>
        <taxon>Nematoda</taxon>
        <taxon>Chromadorea</taxon>
        <taxon>Rhabditida</taxon>
        <taxon>Rhabditina</taxon>
        <taxon>Rhabditomorpha</taxon>
        <taxon>Strongyloidea</taxon>
        <taxon>Strongylidae</taxon>
        <taxon>Oesophagostomum</taxon>
    </lineage>
</organism>
<dbReference type="Proteomes" id="UP000053660">
    <property type="component" value="Unassembled WGS sequence"/>
</dbReference>
<evidence type="ECO:0000256" key="1">
    <source>
        <dbReference type="SAM" id="MobiDB-lite"/>
    </source>
</evidence>
<feature type="compositionally biased region" description="Polar residues" evidence="1">
    <location>
        <begin position="73"/>
        <end position="83"/>
    </location>
</feature>
<keyword evidence="3" id="KW-1185">Reference proteome</keyword>